<protein>
    <submittedName>
        <fullName evidence="1">Uncharacterized protein</fullName>
    </submittedName>
</protein>
<dbReference type="EMBL" id="GG677843">
    <property type="protein sequence ID" value="EER10112.1"/>
    <property type="molecule type" value="Genomic_DNA"/>
</dbReference>
<dbReference type="InParanoid" id="C5KZI1"/>
<sequence>MSEGRLLERRKHNNSIPSGILLEEIHISLVEVIVGSNFLDKYDGTKEDLFNA</sequence>
<evidence type="ECO:0000313" key="2">
    <source>
        <dbReference type="Proteomes" id="UP000007800"/>
    </source>
</evidence>
<dbReference type="RefSeq" id="XP_002778317.1">
    <property type="nucleotide sequence ID" value="XM_002778271.1"/>
</dbReference>
<gene>
    <name evidence="1" type="ORF">Pmar_PMAR019351</name>
</gene>
<keyword evidence="2" id="KW-1185">Reference proteome</keyword>
<name>C5KZI1_PERM5</name>
<dbReference type="AlphaFoldDB" id="C5KZI1"/>
<dbReference type="Proteomes" id="UP000007800">
    <property type="component" value="Unassembled WGS sequence"/>
</dbReference>
<evidence type="ECO:0000313" key="1">
    <source>
        <dbReference type="EMBL" id="EER10112.1"/>
    </source>
</evidence>
<reference evidence="1 2" key="1">
    <citation type="submission" date="2008-07" db="EMBL/GenBank/DDBJ databases">
        <authorList>
            <person name="El-Sayed N."/>
            <person name="Caler E."/>
            <person name="Inman J."/>
            <person name="Amedeo P."/>
            <person name="Hass B."/>
            <person name="Wortman J."/>
        </authorList>
    </citation>
    <scope>NUCLEOTIDE SEQUENCE [LARGE SCALE GENOMIC DNA]</scope>
    <source>
        <strain evidence="2">ATCC 50983 / TXsc</strain>
    </source>
</reference>
<accession>C5KZI1</accession>
<organism evidence="2">
    <name type="scientific">Perkinsus marinus (strain ATCC 50983 / TXsc)</name>
    <dbReference type="NCBI Taxonomy" id="423536"/>
    <lineage>
        <taxon>Eukaryota</taxon>
        <taxon>Sar</taxon>
        <taxon>Alveolata</taxon>
        <taxon>Perkinsozoa</taxon>
        <taxon>Perkinsea</taxon>
        <taxon>Perkinsida</taxon>
        <taxon>Perkinsidae</taxon>
        <taxon>Perkinsus</taxon>
    </lineage>
</organism>
<dbReference type="GeneID" id="9038497"/>
<proteinExistence type="predicted"/>